<evidence type="ECO:0000259" key="9">
    <source>
        <dbReference type="Pfam" id="PF01529"/>
    </source>
</evidence>
<reference evidence="10 11" key="1">
    <citation type="journal article" date="2020" name="bioRxiv">
        <title>Metabolic contributions of an alphaproteobacterial endosymbiont in the apicomplexan Cardiosporidium cionae.</title>
        <authorList>
            <person name="Hunter E.S."/>
            <person name="Paight C.J."/>
            <person name="Lane C.E."/>
        </authorList>
    </citation>
    <scope>NUCLEOTIDE SEQUENCE [LARGE SCALE GENOMIC DNA]</scope>
    <source>
        <strain evidence="10">ESH_2018</strain>
    </source>
</reference>
<comment type="domain">
    <text evidence="8">The DHHC domain is required for palmitoyltransferase activity.</text>
</comment>
<evidence type="ECO:0000256" key="8">
    <source>
        <dbReference type="RuleBase" id="RU079119"/>
    </source>
</evidence>
<protein>
    <recommendedName>
        <fullName evidence="8">Palmitoyltransferase</fullName>
        <ecNumber evidence="8">2.3.1.225</ecNumber>
    </recommendedName>
</protein>
<accession>A0ABQ7JAV0</accession>
<comment type="similarity">
    <text evidence="7">Belongs to the DHHC palmitoyltransferase family. PFA5 subfamily.</text>
</comment>
<dbReference type="EMBL" id="JADAQX010000232">
    <property type="protein sequence ID" value="KAF8821128.1"/>
    <property type="molecule type" value="Genomic_DNA"/>
</dbReference>
<proteinExistence type="inferred from homology"/>
<evidence type="ECO:0000256" key="6">
    <source>
        <dbReference type="ARBA" id="ARBA00023315"/>
    </source>
</evidence>
<dbReference type="Pfam" id="PF01529">
    <property type="entry name" value="DHHC"/>
    <property type="match status" value="1"/>
</dbReference>
<dbReference type="InterPro" id="IPR039859">
    <property type="entry name" value="PFA4/ZDH16/20/ERF2-like"/>
</dbReference>
<evidence type="ECO:0000313" key="10">
    <source>
        <dbReference type="EMBL" id="KAF8821128.1"/>
    </source>
</evidence>
<keyword evidence="4 8" id="KW-1133">Transmembrane helix</keyword>
<sequence>MCYSGVSRKTIDRVNQSIAFIVLLIIYILFVGVFLGGVLLKLKRINFFLVLSLFLVYTLLFFLELESFRRVATTEPGYVDGACQEALVREDLPVAVPRRGWSPNCVTHCPHCGIRPPRAHHCSMCRRCVKRMDHHCAVLGQCIGQNNHKYFILFNFWTSLSFLFGASFQAKWFIEAITHVDYFAHDGIFQGFAHIARIGFIVGVTWSFFLFPLTFLMFAMHLRFAMRNCTSIESLYSGVNPYDQGWKSNLASVMGPFDWRWFLPIPPKYVLATEELSSIC</sequence>
<feature type="transmembrane region" description="Helical" evidence="8">
    <location>
        <begin position="45"/>
        <end position="63"/>
    </location>
</feature>
<feature type="transmembrane region" description="Helical" evidence="8">
    <location>
        <begin position="150"/>
        <end position="174"/>
    </location>
</feature>
<evidence type="ECO:0000256" key="5">
    <source>
        <dbReference type="ARBA" id="ARBA00023136"/>
    </source>
</evidence>
<dbReference type="PANTHER" id="PTHR22883">
    <property type="entry name" value="ZINC FINGER DHHC DOMAIN CONTAINING PROTEIN"/>
    <property type="match status" value="1"/>
</dbReference>
<feature type="domain" description="Palmitoyltransferase DHHC" evidence="9">
    <location>
        <begin position="108"/>
        <end position="234"/>
    </location>
</feature>
<dbReference type="InterPro" id="IPR001594">
    <property type="entry name" value="Palmitoyltrfase_DHHC"/>
</dbReference>
<dbReference type="Proteomes" id="UP000823046">
    <property type="component" value="Unassembled WGS sequence"/>
</dbReference>
<evidence type="ECO:0000313" key="11">
    <source>
        <dbReference type="Proteomes" id="UP000823046"/>
    </source>
</evidence>
<dbReference type="PANTHER" id="PTHR22883:SF23">
    <property type="entry name" value="PALMITOYLTRANSFERASE ZDHHC6"/>
    <property type="match status" value="1"/>
</dbReference>
<comment type="catalytic activity">
    <reaction evidence="8">
        <text>L-cysteinyl-[protein] + hexadecanoyl-CoA = S-hexadecanoyl-L-cysteinyl-[protein] + CoA</text>
        <dbReference type="Rhea" id="RHEA:36683"/>
        <dbReference type="Rhea" id="RHEA-COMP:10131"/>
        <dbReference type="Rhea" id="RHEA-COMP:11032"/>
        <dbReference type="ChEBI" id="CHEBI:29950"/>
        <dbReference type="ChEBI" id="CHEBI:57287"/>
        <dbReference type="ChEBI" id="CHEBI:57379"/>
        <dbReference type="ChEBI" id="CHEBI:74151"/>
        <dbReference type="EC" id="2.3.1.225"/>
    </reaction>
</comment>
<keyword evidence="11" id="KW-1185">Reference proteome</keyword>
<evidence type="ECO:0000256" key="2">
    <source>
        <dbReference type="ARBA" id="ARBA00022679"/>
    </source>
</evidence>
<organism evidence="10 11">
    <name type="scientific">Cardiosporidium cionae</name>
    <dbReference type="NCBI Taxonomy" id="476202"/>
    <lineage>
        <taxon>Eukaryota</taxon>
        <taxon>Sar</taxon>
        <taxon>Alveolata</taxon>
        <taxon>Apicomplexa</taxon>
        <taxon>Aconoidasida</taxon>
        <taxon>Nephromycida</taxon>
        <taxon>Cardiosporidium</taxon>
    </lineage>
</organism>
<evidence type="ECO:0000256" key="3">
    <source>
        <dbReference type="ARBA" id="ARBA00022692"/>
    </source>
</evidence>
<comment type="caution">
    <text evidence="10">The sequence shown here is derived from an EMBL/GenBank/DDBJ whole genome shotgun (WGS) entry which is preliminary data.</text>
</comment>
<keyword evidence="5 8" id="KW-0472">Membrane</keyword>
<evidence type="ECO:0000256" key="1">
    <source>
        <dbReference type="ARBA" id="ARBA00004141"/>
    </source>
</evidence>
<dbReference type="PROSITE" id="PS50216">
    <property type="entry name" value="DHHC"/>
    <property type="match status" value="1"/>
</dbReference>
<evidence type="ECO:0000256" key="4">
    <source>
        <dbReference type="ARBA" id="ARBA00022989"/>
    </source>
</evidence>
<feature type="transmembrane region" description="Helical" evidence="8">
    <location>
        <begin position="18"/>
        <end position="39"/>
    </location>
</feature>
<comment type="subcellular location">
    <subcellularLocation>
        <location evidence="1">Membrane</location>
        <topology evidence="1">Multi-pass membrane protein</topology>
    </subcellularLocation>
</comment>
<feature type="transmembrane region" description="Helical" evidence="8">
    <location>
        <begin position="194"/>
        <end position="218"/>
    </location>
</feature>
<dbReference type="EC" id="2.3.1.225" evidence="8"/>
<keyword evidence="6 8" id="KW-0012">Acyltransferase</keyword>
<keyword evidence="2 8" id="KW-0808">Transferase</keyword>
<name>A0ABQ7JAV0_9APIC</name>
<gene>
    <name evidence="10" type="ORF">IE077_002444</name>
</gene>
<evidence type="ECO:0000256" key="7">
    <source>
        <dbReference type="ARBA" id="ARBA00038298"/>
    </source>
</evidence>
<keyword evidence="3 8" id="KW-0812">Transmembrane</keyword>